<dbReference type="InterPro" id="IPR012337">
    <property type="entry name" value="RNaseH-like_sf"/>
</dbReference>
<keyword evidence="2" id="KW-1185">Reference proteome</keyword>
<dbReference type="Proteomes" id="UP000887540">
    <property type="component" value="Unplaced"/>
</dbReference>
<protein>
    <submittedName>
        <fullName evidence="3">HAT C-terminal dimerisation domain-containing protein</fullName>
    </submittedName>
</protein>
<evidence type="ECO:0000259" key="1">
    <source>
        <dbReference type="Pfam" id="PF05699"/>
    </source>
</evidence>
<reference evidence="3" key="1">
    <citation type="submission" date="2022-11" db="UniProtKB">
        <authorList>
            <consortium name="WormBaseParasite"/>
        </authorList>
    </citation>
    <scope>IDENTIFICATION</scope>
</reference>
<dbReference type="WBParaSite" id="ACRNAN_scaffold1180.g10443.t1">
    <property type="protein sequence ID" value="ACRNAN_scaffold1180.g10443.t1"/>
    <property type="gene ID" value="ACRNAN_scaffold1180.g10443"/>
</dbReference>
<proteinExistence type="predicted"/>
<sequence length="66" mass="7624">MKCIDPDEDPLDWWKKSDKSFSILAKLARRYLSPSVTSVQASNSFLLQGMYLITEEQTSLQIKQRS</sequence>
<evidence type="ECO:0000313" key="2">
    <source>
        <dbReference type="Proteomes" id="UP000887540"/>
    </source>
</evidence>
<evidence type="ECO:0000313" key="3">
    <source>
        <dbReference type="WBParaSite" id="ACRNAN_scaffold1180.g10443.t1"/>
    </source>
</evidence>
<dbReference type="SUPFAM" id="SSF53098">
    <property type="entry name" value="Ribonuclease H-like"/>
    <property type="match status" value="1"/>
</dbReference>
<dbReference type="AlphaFoldDB" id="A0A914CM27"/>
<accession>A0A914CM27</accession>
<dbReference type="InterPro" id="IPR008906">
    <property type="entry name" value="HATC_C_dom"/>
</dbReference>
<name>A0A914CM27_9BILA</name>
<dbReference type="GO" id="GO:0046983">
    <property type="term" value="F:protein dimerization activity"/>
    <property type="evidence" value="ECO:0007669"/>
    <property type="project" value="InterPro"/>
</dbReference>
<feature type="domain" description="HAT C-terminal dimerisation" evidence="1">
    <location>
        <begin position="3"/>
        <end position="60"/>
    </location>
</feature>
<organism evidence="2 3">
    <name type="scientific">Acrobeloides nanus</name>
    <dbReference type="NCBI Taxonomy" id="290746"/>
    <lineage>
        <taxon>Eukaryota</taxon>
        <taxon>Metazoa</taxon>
        <taxon>Ecdysozoa</taxon>
        <taxon>Nematoda</taxon>
        <taxon>Chromadorea</taxon>
        <taxon>Rhabditida</taxon>
        <taxon>Tylenchina</taxon>
        <taxon>Cephalobomorpha</taxon>
        <taxon>Cephaloboidea</taxon>
        <taxon>Cephalobidae</taxon>
        <taxon>Acrobeloides</taxon>
    </lineage>
</organism>
<dbReference type="Pfam" id="PF05699">
    <property type="entry name" value="Dimer_Tnp_hAT"/>
    <property type="match status" value="1"/>
</dbReference>